<evidence type="ECO:0000256" key="6">
    <source>
        <dbReference type="ARBA" id="ARBA00022741"/>
    </source>
</evidence>
<evidence type="ECO:0000256" key="1">
    <source>
        <dbReference type="ARBA" id="ARBA00001946"/>
    </source>
</evidence>
<dbReference type="SUPFAM" id="SSF56112">
    <property type="entry name" value="Protein kinase-like (PK-like)"/>
    <property type="match status" value="1"/>
</dbReference>
<dbReference type="Gene3D" id="3.30.200.20">
    <property type="entry name" value="Phosphorylase Kinase, domain 1"/>
    <property type="match status" value="2"/>
</dbReference>
<dbReference type="PROSITE" id="PS50011">
    <property type="entry name" value="PROTEIN_KINASE_DOM"/>
    <property type="match status" value="1"/>
</dbReference>
<keyword evidence="14" id="KW-1185">Reference proteome</keyword>
<reference evidence="13" key="2">
    <citation type="submission" date="2025-08" db="UniProtKB">
        <authorList>
            <consortium name="Ensembl"/>
        </authorList>
    </citation>
    <scope>IDENTIFICATION</scope>
</reference>
<keyword evidence="7" id="KW-0418">Kinase</keyword>
<comment type="similarity">
    <text evidence="2">Belongs to the protein kinase superfamily. CAMK Ser/Thr protein kinase family. PIM subfamily.</text>
</comment>
<reference evidence="13" key="1">
    <citation type="submission" date="2020-03" db="EMBL/GenBank/DDBJ databases">
        <title>Melopsittacus undulatus (budgerigar) genome, bMelUnd1, maternal haplotype with Z.</title>
        <authorList>
            <person name="Gedman G."/>
            <person name="Mountcastle J."/>
            <person name="Haase B."/>
            <person name="Formenti G."/>
            <person name="Wright T."/>
            <person name="Apodaca J."/>
            <person name="Pelan S."/>
            <person name="Chow W."/>
            <person name="Rhie A."/>
            <person name="Howe K."/>
            <person name="Fedrigo O."/>
            <person name="Jarvis E.D."/>
        </authorList>
    </citation>
    <scope>NUCLEOTIDE SEQUENCE [LARGE SCALE GENOMIC DNA]</scope>
</reference>
<evidence type="ECO:0000256" key="10">
    <source>
        <dbReference type="ARBA" id="ARBA00047899"/>
    </source>
</evidence>
<dbReference type="Ensembl" id="ENSMUNT00000031336.1">
    <property type="protein sequence ID" value="ENSMUNP00000024329.1"/>
    <property type="gene ID" value="ENSMUNG00000021577.1"/>
</dbReference>
<dbReference type="Gene3D" id="1.10.510.10">
    <property type="entry name" value="Transferase(Phosphotransferase) domain 1"/>
    <property type="match status" value="1"/>
</dbReference>
<dbReference type="InterPro" id="IPR008271">
    <property type="entry name" value="Ser/Thr_kinase_AS"/>
</dbReference>
<dbReference type="PANTHER" id="PTHR22984">
    <property type="entry name" value="SERINE/THREONINE-PROTEIN KINASE PIM"/>
    <property type="match status" value="1"/>
</dbReference>
<dbReference type="Proteomes" id="UP000694405">
    <property type="component" value="Unassembled WGS sequence"/>
</dbReference>
<dbReference type="EC" id="2.7.11.1" evidence="3"/>
<dbReference type="PROSITE" id="PS00108">
    <property type="entry name" value="PROTEIN_KINASE_ST"/>
    <property type="match status" value="1"/>
</dbReference>
<dbReference type="InterPro" id="IPR011009">
    <property type="entry name" value="Kinase-like_dom_sf"/>
</dbReference>
<evidence type="ECO:0000256" key="9">
    <source>
        <dbReference type="ARBA" id="ARBA00022842"/>
    </source>
</evidence>
<comment type="catalytic activity">
    <reaction evidence="10">
        <text>L-threonyl-[protein] + ATP = O-phospho-L-threonyl-[protein] + ADP + H(+)</text>
        <dbReference type="Rhea" id="RHEA:46608"/>
        <dbReference type="Rhea" id="RHEA-COMP:11060"/>
        <dbReference type="Rhea" id="RHEA-COMP:11605"/>
        <dbReference type="ChEBI" id="CHEBI:15378"/>
        <dbReference type="ChEBI" id="CHEBI:30013"/>
        <dbReference type="ChEBI" id="CHEBI:30616"/>
        <dbReference type="ChEBI" id="CHEBI:61977"/>
        <dbReference type="ChEBI" id="CHEBI:456216"/>
        <dbReference type="EC" id="2.7.11.1"/>
    </reaction>
</comment>
<dbReference type="Pfam" id="PF00069">
    <property type="entry name" value="Pkinase"/>
    <property type="match status" value="1"/>
</dbReference>
<evidence type="ECO:0000256" key="11">
    <source>
        <dbReference type="ARBA" id="ARBA00048679"/>
    </source>
</evidence>
<dbReference type="GO" id="GO:0004674">
    <property type="term" value="F:protein serine/threonine kinase activity"/>
    <property type="evidence" value="ECO:0007669"/>
    <property type="project" value="UniProtKB-KW"/>
</dbReference>
<dbReference type="PANTHER" id="PTHR22984:SF29">
    <property type="entry name" value="SERINE_THREONINE-PROTEIN KINASE PIM-1"/>
    <property type="match status" value="1"/>
</dbReference>
<evidence type="ECO:0000256" key="3">
    <source>
        <dbReference type="ARBA" id="ARBA00012513"/>
    </source>
</evidence>
<evidence type="ECO:0000256" key="8">
    <source>
        <dbReference type="ARBA" id="ARBA00022840"/>
    </source>
</evidence>
<dbReference type="SMART" id="SM00220">
    <property type="entry name" value="S_TKc"/>
    <property type="match status" value="1"/>
</dbReference>
<keyword evidence="5" id="KW-0808">Transferase</keyword>
<keyword evidence="4" id="KW-0723">Serine/threonine-protein kinase</keyword>
<evidence type="ECO:0000256" key="4">
    <source>
        <dbReference type="ARBA" id="ARBA00022527"/>
    </source>
</evidence>
<evidence type="ECO:0000259" key="12">
    <source>
        <dbReference type="PROSITE" id="PS50011"/>
    </source>
</evidence>
<name>A0A8V5GKC9_MELUD</name>
<accession>A0A8V5GKC9</accession>
<keyword evidence="6" id="KW-0547">Nucleotide-binding</keyword>
<keyword evidence="9" id="KW-0460">Magnesium</keyword>
<evidence type="ECO:0000256" key="5">
    <source>
        <dbReference type="ARBA" id="ARBA00022679"/>
    </source>
</evidence>
<evidence type="ECO:0000313" key="14">
    <source>
        <dbReference type="Proteomes" id="UP000694405"/>
    </source>
</evidence>
<feature type="domain" description="Protein kinase" evidence="12">
    <location>
        <begin position="1"/>
        <end position="205"/>
    </location>
</feature>
<evidence type="ECO:0000256" key="7">
    <source>
        <dbReference type="ARBA" id="ARBA00022777"/>
    </source>
</evidence>
<dbReference type="GO" id="GO:0005524">
    <property type="term" value="F:ATP binding"/>
    <property type="evidence" value="ECO:0007669"/>
    <property type="project" value="UniProtKB-KW"/>
</dbReference>
<reference evidence="13" key="3">
    <citation type="submission" date="2025-09" db="UniProtKB">
        <authorList>
            <consortium name="Ensembl"/>
        </authorList>
    </citation>
    <scope>IDENTIFICATION</scope>
</reference>
<protein>
    <recommendedName>
        <fullName evidence="3">non-specific serine/threonine protein kinase</fullName>
        <ecNumber evidence="3">2.7.11.1</ecNumber>
    </recommendedName>
</protein>
<evidence type="ECO:0000256" key="2">
    <source>
        <dbReference type="ARBA" id="ARBA00005505"/>
    </source>
</evidence>
<organism evidence="13 14">
    <name type="scientific">Melopsittacus undulatus</name>
    <name type="common">Budgerigar</name>
    <name type="synonym">Psittacus undulatus</name>
    <dbReference type="NCBI Taxonomy" id="13146"/>
    <lineage>
        <taxon>Eukaryota</taxon>
        <taxon>Metazoa</taxon>
        <taxon>Chordata</taxon>
        <taxon>Craniata</taxon>
        <taxon>Vertebrata</taxon>
        <taxon>Euteleostomi</taxon>
        <taxon>Archelosauria</taxon>
        <taxon>Archosauria</taxon>
        <taxon>Dinosauria</taxon>
        <taxon>Saurischia</taxon>
        <taxon>Theropoda</taxon>
        <taxon>Coelurosauria</taxon>
        <taxon>Aves</taxon>
        <taxon>Neognathae</taxon>
        <taxon>Neoaves</taxon>
        <taxon>Telluraves</taxon>
        <taxon>Australaves</taxon>
        <taxon>Psittaciformes</taxon>
        <taxon>Psittaculidae</taxon>
        <taxon>Melopsittacus</taxon>
    </lineage>
</organism>
<sequence>MGPLLGRGGFGSVYSGVRLCDNTPVRGGAGGGAGRRRGQARLSPALLSACRCPANGVTVTLQRSGSRIPMEIAMMRKVRSDCSTIIQLLHWFELPDSFLLVLERPEPSQDLFELIRNRTFVPESPAQGIFLQVLRAVQHCHSRGVLHRDIKSNNIIIHLVTGKVKLIDFGCSTLLRNMVYTKFSGERTAQGASSSRQFGKRVTCW</sequence>
<dbReference type="AlphaFoldDB" id="A0A8V5GKC9"/>
<dbReference type="GO" id="GO:0005737">
    <property type="term" value="C:cytoplasm"/>
    <property type="evidence" value="ECO:0007669"/>
    <property type="project" value="TreeGrafter"/>
</dbReference>
<keyword evidence="8" id="KW-0067">ATP-binding</keyword>
<evidence type="ECO:0000313" key="13">
    <source>
        <dbReference type="Ensembl" id="ENSMUNP00000024329.1"/>
    </source>
</evidence>
<comment type="catalytic activity">
    <reaction evidence="11">
        <text>L-seryl-[protein] + ATP = O-phospho-L-seryl-[protein] + ADP + H(+)</text>
        <dbReference type="Rhea" id="RHEA:17989"/>
        <dbReference type="Rhea" id="RHEA-COMP:9863"/>
        <dbReference type="Rhea" id="RHEA-COMP:11604"/>
        <dbReference type="ChEBI" id="CHEBI:15378"/>
        <dbReference type="ChEBI" id="CHEBI:29999"/>
        <dbReference type="ChEBI" id="CHEBI:30616"/>
        <dbReference type="ChEBI" id="CHEBI:83421"/>
        <dbReference type="ChEBI" id="CHEBI:456216"/>
        <dbReference type="EC" id="2.7.11.1"/>
    </reaction>
</comment>
<comment type="cofactor">
    <cofactor evidence="1">
        <name>Mg(2+)</name>
        <dbReference type="ChEBI" id="CHEBI:18420"/>
    </cofactor>
</comment>
<dbReference type="InterPro" id="IPR000719">
    <property type="entry name" value="Prot_kinase_dom"/>
</dbReference>
<proteinExistence type="inferred from homology"/>
<dbReference type="InterPro" id="IPR051138">
    <property type="entry name" value="PIM_Ser/Thr_kinase"/>
</dbReference>